<proteinExistence type="predicted"/>
<name>A0A543BTH0_9ACTN</name>
<dbReference type="PANTHER" id="PTHR44154">
    <property type="entry name" value="QUINONE OXIDOREDUCTASE"/>
    <property type="match status" value="1"/>
</dbReference>
<dbReference type="InterPro" id="IPR013154">
    <property type="entry name" value="ADH-like_N"/>
</dbReference>
<evidence type="ECO:0000259" key="2">
    <source>
        <dbReference type="SMART" id="SM00829"/>
    </source>
</evidence>
<dbReference type="GO" id="GO:0016491">
    <property type="term" value="F:oxidoreductase activity"/>
    <property type="evidence" value="ECO:0007669"/>
    <property type="project" value="InterPro"/>
</dbReference>
<keyword evidence="4" id="KW-1185">Reference proteome</keyword>
<dbReference type="InterPro" id="IPR011032">
    <property type="entry name" value="GroES-like_sf"/>
</dbReference>
<dbReference type="EMBL" id="VFOZ01000003">
    <property type="protein sequence ID" value="TQL88134.1"/>
    <property type="molecule type" value="Genomic_DNA"/>
</dbReference>
<reference evidence="3 4" key="1">
    <citation type="submission" date="2019-06" db="EMBL/GenBank/DDBJ databases">
        <title>Sequencing the genomes of 1000 actinobacteria strains.</title>
        <authorList>
            <person name="Klenk H.-P."/>
        </authorList>
    </citation>
    <scope>NUCLEOTIDE SEQUENCE [LARGE SCALE GENOMIC DNA]</scope>
    <source>
        <strain evidence="3 4">DSM 102200</strain>
    </source>
</reference>
<evidence type="ECO:0000256" key="1">
    <source>
        <dbReference type="ARBA" id="ARBA00022857"/>
    </source>
</evidence>
<dbReference type="RefSeq" id="WP_141963942.1">
    <property type="nucleotide sequence ID" value="NZ_VFOZ01000003.1"/>
</dbReference>
<dbReference type="InterPro" id="IPR051603">
    <property type="entry name" value="Zinc-ADH_QOR/CCCR"/>
</dbReference>
<dbReference type="InterPro" id="IPR036291">
    <property type="entry name" value="NAD(P)-bd_dom_sf"/>
</dbReference>
<dbReference type="Proteomes" id="UP000316096">
    <property type="component" value="Unassembled WGS sequence"/>
</dbReference>
<dbReference type="InterPro" id="IPR020843">
    <property type="entry name" value="ER"/>
</dbReference>
<gene>
    <name evidence="3" type="ORF">FB559_8751</name>
</gene>
<evidence type="ECO:0000313" key="4">
    <source>
        <dbReference type="Proteomes" id="UP000316096"/>
    </source>
</evidence>
<dbReference type="AlphaFoldDB" id="A0A543BTH0"/>
<dbReference type="SMART" id="SM00829">
    <property type="entry name" value="PKS_ER"/>
    <property type="match status" value="1"/>
</dbReference>
<sequence>MKAVAIQAFGGPEGLAVIDLPDPSPAGGQVLIAVEAIGVGGVDAVIRRGALAAYGFEEGHVPGGEVAGTVTAVGGGVDTSWVGRRVWAFTGVGGGYVEQAVAQIGEVLPLPANLSAVDAVTLGSSGVVAHFGLSHAHFAPGESVLVRGAAGSIGIMTVQLAARGGAGAVAVTTSSAERGERLRGLGATHVLDRSGEGGRDAPAGYDVIIDIVAGAHMPSFFARLNPNGRLVAVGAVGGMPPADFGTEMMAAFQRSLSFATFSAATVAGPELRAVRTAQFAAAGGGELHTVVHELLPLGQAALAHRKMDAGEVFGRIVLTT</sequence>
<organism evidence="3 4">
    <name type="scientific">Actinoallomurus bryophytorum</name>
    <dbReference type="NCBI Taxonomy" id="1490222"/>
    <lineage>
        <taxon>Bacteria</taxon>
        <taxon>Bacillati</taxon>
        <taxon>Actinomycetota</taxon>
        <taxon>Actinomycetes</taxon>
        <taxon>Streptosporangiales</taxon>
        <taxon>Thermomonosporaceae</taxon>
        <taxon>Actinoallomurus</taxon>
    </lineage>
</organism>
<keyword evidence="1" id="KW-0521">NADP</keyword>
<dbReference type="SUPFAM" id="SSF50129">
    <property type="entry name" value="GroES-like"/>
    <property type="match status" value="1"/>
</dbReference>
<feature type="domain" description="Enoyl reductase (ER)" evidence="2">
    <location>
        <begin position="10"/>
        <end position="318"/>
    </location>
</feature>
<dbReference type="Gene3D" id="3.40.50.720">
    <property type="entry name" value="NAD(P)-binding Rossmann-like Domain"/>
    <property type="match status" value="1"/>
</dbReference>
<evidence type="ECO:0000313" key="3">
    <source>
        <dbReference type="EMBL" id="TQL88134.1"/>
    </source>
</evidence>
<protein>
    <submittedName>
        <fullName evidence="3">NADPH:quinone reductase-like Zn-dependent oxidoreductase</fullName>
    </submittedName>
</protein>
<dbReference type="InterPro" id="IPR013149">
    <property type="entry name" value="ADH-like_C"/>
</dbReference>
<dbReference type="SUPFAM" id="SSF51735">
    <property type="entry name" value="NAD(P)-binding Rossmann-fold domains"/>
    <property type="match status" value="1"/>
</dbReference>
<dbReference type="Gene3D" id="3.90.180.10">
    <property type="entry name" value="Medium-chain alcohol dehydrogenases, catalytic domain"/>
    <property type="match status" value="1"/>
</dbReference>
<accession>A0A543BTH0</accession>
<dbReference type="Pfam" id="PF00107">
    <property type="entry name" value="ADH_zinc_N"/>
    <property type="match status" value="1"/>
</dbReference>
<comment type="caution">
    <text evidence="3">The sequence shown here is derived from an EMBL/GenBank/DDBJ whole genome shotgun (WGS) entry which is preliminary data.</text>
</comment>
<dbReference type="Pfam" id="PF08240">
    <property type="entry name" value="ADH_N"/>
    <property type="match status" value="1"/>
</dbReference>
<dbReference type="PANTHER" id="PTHR44154:SF1">
    <property type="entry name" value="QUINONE OXIDOREDUCTASE"/>
    <property type="match status" value="1"/>
</dbReference>
<dbReference type="OrthoDB" id="4512359at2"/>